<dbReference type="GO" id="GO:0000162">
    <property type="term" value="P:L-tryptophan biosynthetic process"/>
    <property type="evidence" value="ECO:0007669"/>
    <property type="project" value="TreeGrafter"/>
</dbReference>
<dbReference type="GO" id="GO:0005737">
    <property type="term" value="C:cytoplasm"/>
    <property type="evidence" value="ECO:0007669"/>
    <property type="project" value="TreeGrafter"/>
</dbReference>
<dbReference type="GO" id="GO:0000105">
    <property type="term" value="P:L-histidine biosynthetic process"/>
    <property type="evidence" value="ECO:0007669"/>
    <property type="project" value="UniProtKB-KW"/>
</dbReference>
<proteinExistence type="inferred from homology"/>
<dbReference type="RefSeq" id="WP_108917873.1">
    <property type="nucleotide sequence ID" value="NZ_BGJY01000001.1"/>
</dbReference>
<sequence length="238" mass="25326">MRIIPVIDLKAGHVVRAFRGERAAYAPIVTPLAAGSAPEAIVAGFLRLFAFDTIYIADLDAIERCGDHGAAIEALARRFPQIRFWVDSGAESAPGGARSDAAPKPRAFELANLAPVIGSESLARTVAPDLSRETGAILSLDFRGDEFLGPRALLDDPQLWPPRLIAMTLARVGAFAGPDLALLSSLERRAQGREIYAAGGLRDTRDLEALARIGVAGVLVASALHDGRLSAQELRRAM</sequence>
<evidence type="ECO:0000256" key="5">
    <source>
        <dbReference type="RuleBase" id="RU003657"/>
    </source>
</evidence>
<dbReference type="Proteomes" id="UP000245137">
    <property type="component" value="Unassembled WGS sequence"/>
</dbReference>
<dbReference type="EMBL" id="PUIV01000024">
    <property type="protein sequence ID" value="PWB93298.1"/>
    <property type="molecule type" value="Genomic_DNA"/>
</dbReference>
<dbReference type="InterPro" id="IPR006062">
    <property type="entry name" value="His_biosynth"/>
</dbReference>
<keyword evidence="2 5" id="KW-0028">Amino-acid biosynthesis</keyword>
<reference evidence="6 7" key="1">
    <citation type="journal article" date="2018" name="Appl. Microbiol. Biotechnol.">
        <title>Co-cultivation of the strictly anaerobic methanogen Methanosarcina barkeri with aerobic methanotrophs in an oxygen-limited membrane bioreactor.</title>
        <authorList>
            <person name="In 't Zandt M.H."/>
            <person name="van den Bosch T.J.M."/>
            <person name="Rijkers R."/>
            <person name="van Kessel M.A.H.J."/>
            <person name="Jetten M.S.M."/>
            <person name="Welte C.U."/>
        </authorList>
    </citation>
    <scope>NUCLEOTIDE SEQUENCE [LARGE SCALE GENOMIC DNA]</scope>
    <source>
        <strain evidence="6 7">DSM 17706</strain>
    </source>
</reference>
<dbReference type="Pfam" id="PF00977">
    <property type="entry name" value="His_biosynth"/>
    <property type="match status" value="2"/>
</dbReference>
<evidence type="ECO:0000256" key="3">
    <source>
        <dbReference type="ARBA" id="ARBA00023102"/>
    </source>
</evidence>
<evidence type="ECO:0000256" key="2">
    <source>
        <dbReference type="ARBA" id="ARBA00022605"/>
    </source>
</evidence>
<dbReference type="CDD" id="cd04723">
    <property type="entry name" value="HisA_HisF"/>
    <property type="match status" value="1"/>
</dbReference>
<evidence type="ECO:0000256" key="4">
    <source>
        <dbReference type="ARBA" id="ARBA00029440"/>
    </source>
</evidence>
<dbReference type="AlphaFoldDB" id="A0A2U1SNV9"/>
<comment type="similarity">
    <text evidence="1 5">Belongs to the HisA/HisF family.</text>
</comment>
<dbReference type="Gene3D" id="3.20.20.70">
    <property type="entry name" value="Aldolase class I"/>
    <property type="match status" value="1"/>
</dbReference>
<dbReference type="OrthoDB" id="8535539at2"/>
<name>A0A2U1SNV9_METSR</name>
<dbReference type="PANTHER" id="PTHR43090">
    <property type="entry name" value="1-(5-PHOSPHORIBOSYL)-5-[(5-PHOSPHORIBOSYLAMINO)METHYLIDENEAMINO] IMIDAZOLE-4-CARBOXAMIDE ISOMERASE"/>
    <property type="match status" value="1"/>
</dbReference>
<dbReference type="InterPro" id="IPR044524">
    <property type="entry name" value="Isoase_HisA-like"/>
</dbReference>
<evidence type="ECO:0000313" key="6">
    <source>
        <dbReference type="EMBL" id="PWB93298.1"/>
    </source>
</evidence>
<keyword evidence="3 5" id="KW-0368">Histidine biosynthesis</keyword>
<gene>
    <name evidence="6" type="ORF">C5689_13960</name>
</gene>
<keyword evidence="7" id="KW-1185">Reference proteome</keyword>
<dbReference type="InterPro" id="IPR013785">
    <property type="entry name" value="Aldolase_TIM"/>
</dbReference>
<organism evidence="6 7">
    <name type="scientific">Methylosinus sporium</name>
    <dbReference type="NCBI Taxonomy" id="428"/>
    <lineage>
        <taxon>Bacteria</taxon>
        <taxon>Pseudomonadati</taxon>
        <taxon>Pseudomonadota</taxon>
        <taxon>Alphaproteobacteria</taxon>
        <taxon>Hyphomicrobiales</taxon>
        <taxon>Methylocystaceae</taxon>
        <taxon>Methylosinus</taxon>
    </lineage>
</organism>
<comment type="pathway">
    <text evidence="4">Amino-acid biosynthesis.</text>
</comment>
<dbReference type="SUPFAM" id="SSF51366">
    <property type="entry name" value="Ribulose-phoshate binding barrel"/>
    <property type="match status" value="1"/>
</dbReference>
<protein>
    <submittedName>
        <fullName evidence="6">Histidine biosynthesis protein</fullName>
    </submittedName>
</protein>
<dbReference type="InterPro" id="IPR011060">
    <property type="entry name" value="RibuloseP-bd_barrel"/>
</dbReference>
<comment type="caution">
    <text evidence="6">The sequence shown here is derived from an EMBL/GenBank/DDBJ whole genome shotgun (WGS) entry which is preliminary data.</text>
</comment>
<dbReference type="PANTHER" id="PTHR43090:SF2">
    <property type="entry name" value="1-(5-PHOSPHORIBOSYL)-5-[(5-PHOSPHORIBOSYLAMINO)METHYLIDENEAMINO] IMIDAZOLE-4-CARBOXAMIDE ISOMERASE"/>
    <property type="match status" value="1"/>
</dbReference>
<evidence type="ECO:0000256" key="1">
    <source>
        <dbReference type="ARBA" id="ARBA00009667"/>
    </source>
</evidence>
<accession>A0A2U1SNV9</accession>
<evidence type="ECO:0000313" key="7">
    <source>
        <dbReference type="Proteomes" id="UP000245137"/>
    </source>
</evidence>
<dbReference type="GO" id="GO:0003949">
    <property type="term" value="F:1-(5-phosphoribosyl)-5-[(5-phosphoribosylamino)methylideneamino]imidazole-4-carboxamide isomerase activity"/>
    <property type="evidence" value="ECO:0007669"/>
    <property type="project" value="InterPro"/>
</dbReference>